<dbReference type="FunFam" id="3.30.70.890:FF:000001">
    <property type="entry name" value="Galactokinase"/>
    <property type="match status" value="1"/>
</dbReference>
<dbReference type="RefSeq" id="WP_091123519.1">
    <property type="nucleotide sequence ID" value="NZ_FOLB01000007.1"/>
</dbReference>
<dbReference type="NCBIfam" id="TIGR00131">
    <property type="entry name" value="gal_kin"/>
    <property type="match status" value="1"/>
</dbReference>
<keyword evidence="9" id="KW-0119">Carbohydrate metabolism</keyword>
<name>A0A1I1JUT7_9ACTN</name>
<evidence type="ECO:0000256" key="8">
    <source>
        <dbReference type="ARBA" id="ARBA00023144"/>
    </source>
</evidence>
<keyword evidence="8" id="KW-0299">Galactose metabolism</keyword>
<protein>
    <recommendedName>
        <fullName evidence="10">Galactokinase</fullName>
        <ecNumber evidence="10">2.7.1.6</ecNumber>
    </recommendedName>
</protein>
<dbReference type="PROSITE" id="PS00106">
    <property type="entry name" value="GALACTOKINASE"/>
    <property type="match status" value="1"/>
</dbReference>
<dbReference type="PANTHER" id="PTHR10457:SF7">
    <property type="entry name" value="GALACTOKINASE-RELATED"/>
    <property type="match status" value="1"/>
</dbReference>
<feature type="domain" description="GHMP kinase C-terminal" evidence="12">
    <location>
        <begin position="287"/>
        <end position="366"/>
    </location>
</feature>
<dbReference type="InterPro" id="IPR020568">
    <property type="entry name" value="Ribosomal_Su5_D2-typ_SF"/>
</dbReference>
<dbReference type="Pfam" id="PF00288">
    <property type="entry name" value="GHMP_kinases_N"/>
    <property type="match status" value="1"/>
</dbReference>
<dbReference type="OrthoDB" id="250531at2"/>
<dbReference type="InterPro" id="IPR019539">
    <property type="entry name" value="GalKase_N"/>
</dbReference>
<evidence type="ECO:0000259" key="13">
    <source>
        <dbReference type="Pfam" id="PF10509"/>
    </source>
</evidence>
<evidence type="ECO:0000256" key="1">
    <source>
        <dbReference type="ARBA" id="ARBA00006566"/>
    </source>
</evidence>
<dbReference type="SUPFAM" id="SSF55060">
    <property type="entry name" value="GHMP Kinase, C-terminal domain"/>
    <property type="match status" value="1"/>
</dbReference>
<dbReference type="InterPro" id="IPR006204">
    <property type="entry name" value="GHMP_kinase_N_dom"/>
</dbReference>
<organism evidence="14 15">
    <name type="scientific">Nocardioides terrae</name>
    <dbReference type="NCBI Taxonomy" id="574651"/>
    <lineage>
        <taxon>Bacteria</taxon>
        <taxon>Bacillati</taxon>
        <taxon>Actinomycetota</taxon>
        <taxon>Actinomycetes</taxon>
        <taxon>Propionibacteriales</taxon>
        <taxon>Nocardioidaceae</taxon>
        <taxon>Nocardioides</taxon>
    </lineage>
</organism>
<dbReference type="GO" id="GO:0006012">
    <property type="term" value="P:galactose metabolic process"/>
    <property type="evidence" value="ECO:0007669"/>
    <property type="project" value="UniProtKB-UniRule"/>
</dbReference>
<keyword evidence="15" id="KW-1185">Reference proteome</keyword>
<evidence type="ECO:0000256" key="10">
    <source>
        <dbReference type="NCBIfam" id="TIGR00131"/>
    </source>
</evidence>
<evidence type="ECO:0000313" key="15">
    <source>
        <dbReference type="Proteomes" id="UP000198832"/>
    </source>
</evidence>
<dbReference type="InterPro" id="IPR000705">
    <property type="entry name" value="Galactokinase"/>
</dbReference>
<keyword evidence="2" id="KW-0808">Transferase</keyword>
<feature type="domain" description="GHMP kinase N-terminal" evidence="11">
    <location>
        <begin position="102"/>
        <end position="191"/>
    </location>
</feature>
<dbReference type="InterPro" id="IPR014721">
    <property type="entry name" value="Ribsml_uS5_D2-typ_fold_subgr"/>
</dbReference>
<dbReference type="EC" id="2.7.1.6" evidence="10"/>
<dbReference type="GO" id="GO:0005829">
    <property type="term" value="C:cytosol"/>
    <property type="evidence" value="ECO:0007669"/>
    <property type="project" value="TreeGrafter"/>
</dbReference>
<evidence type="ECO:0000256" key="3">
    <source>
        <dbReference type="ARBA" id="ARBA00022723"/>
    </source>
</evidence>
<evidence type="ECO:0000256" key="6">
    <source>
        <dbReference type="ARBA" id="ARBA00022840"/>
    </source>
</evidence>
<dbReference type="Gene3D" id="3.30.70.890">
    <property type="entry name" value="GHMP kinase, C-terminal domain"/>
    <property type="match status" value="1"/>
</dbReference>
<dbReference type="EMBL" id="FOLB01000007">
    <property type="protein sequence ID" value="SFC49563.1"/>
    <property type="molecule type" value="Genomic_DNA"/>
</dbReference>
<evidence type="ECO:0000259" key="12">
    <source>
        <dbReference type="Pfam" id="PF08544"/>
    </source>
</evidence>
<keyword evidence="6" id="KW-0067">ATP-binding</keyword>
<dbReference type="InterPro" id="IPR013750">
    <property type="entry name" value="GHMP_kinase_C_dom"/>
</dbReference>
<evidence type="ECO:0000256" key="4">
    <source>
        <dbReference type="ARBA" id="ARBA00022741"/>
    </source>
</evidence>
<dbReference type="Pfam" id="PF10509">
    <property type="entry name" value="GalKase_gal_bdg"/>
    <property type="match status" value="1"/>
</dbReference>
<comment type="similarity">
    <text evidence="1">Belongs to the GHMP kinase family. GalK subfamily.</text>
</comment>
<evidence type="ECO:0000256" key="9">
    <source>
        <dbReference type="ARBA" id="ARBA00023277"/>
    </source>
</evidence>
<feature type="domain" description="Galactokinase N-terminal" evidence="13">
    <location>
        <begin position="22"/>
        <end position="67"/>
    </location>
</feature>
<dbReference type="GO" id="GO:0004335">
    <property type="term" value="F:galactokinase activity"/>
    <property type="evidence" value="ECO:0007669"/>
    <property type="project" value="UniProtKB-UniRule"/>
</dbReference>
<dbReference type="STRING" id="574651.SAMN04487968_10767"/>
<dbReference type="InterPro" id="IPR019741">
    <property type="entry name" value="Galactokinase_CS"/>
</dbReference>
<dbReference type="SUPFAM" id="SSF54211">
    <property type="entry name" value="Ribosomal protein S5 domain 2-like"/>
    <property type="match status" value="1"/>
</dbReference>
<evidence type="ECO:0000256" key="5">
    <source>
        <dbReference type="ARBA" id="ARBA00022777"/>
    </source>
</evidence>
<dbReference type="InterPro" id="IPR006206">
    <property type="entry name" value="Mevalonate/galactokinase"/>
</dbReference>
<evidence type="ECO:0000313" key="14">
    <source>
        <dbReference type="EMBL" id="SFC49563.1"/>
    </source>
</evidence>
<dbReference type="InterPro" id="IPR006203">
    <property type="entry name" value="GHMP_knse_ATP-bd_CS"/>
</dbReference>
<keyword evidence="7" id="KW-0460">Magnesium</keyword>
<dbReference type="GO" id="GO:0046872">
    <property type="term" value="F:metal ion binding"/>
    <property type="evidence" value="ECO:0007669"/>
    <property type="project" value="UniProtKB-KW"/>
</dbReference>
<dbReference type="InterPro" id="IPR036554">
    <property type="entry name" value="GHMP_kinase_C_sf"/>
</dbReference>
<evidence type="ECO:0000256" key="7">
    <source>
        <dbReference type="ARBA" id="ARBA00022842"/>
    </source>
</evidence>
<dbReference type="PRINTS" id="PR00959">
    <property type="entry name" value="MEVGALKINASE"/>
</dbReference>
<evidence type="ECO:0000256" key="2">
    <source>
        <dbReference type="ARBA" id="ARBA00022679"/>
    </source>
</evidence>
<dbReference type="Pfam" id="PF08544">
    <property type="entry name" value="GHMP_kinases_C"/>
    <property type="match status" value="1"/>
</dbReference>
<sequence length="389" mass="40454">MSLPTPPSADTLADRARAGLRERHGADAAAVGWAPGRVNLIGEHTDYNGGLVLPVALPHATAAAVARRDDGVVRLSSAQADDDWTGRIDELAPGRLTGWPAYVGGVLWALGEAGLEVPGVDLHVDGTVPLGAGLSSSASIECAVAFAVLGLLDVEPTAPTRQMVVDACIRAETEMAGAPTGGMDQTVAVFAEPGSALLIDFSSHRHEAEPLALVDRSILVTDTRVSHELTDGGYASRRDECERAAAELGIPTLREATLDDVTRLTDERVARRARHIVTETARVPATVEALAHADWRSLGELFAASHASMRDDFEISTPELDLAVETAVAHGADGARMTGGGFGGSIVSVVPTDRVEEVVEAVDAAFDRAGYASPAHLLAEPSGGATLLP</sequence>
<keyword evidence="4" id="KW-0547">Nucleotide-binding</keyword>
<dbReference type="AlphaFoldDB" id="A0A1I1JUT7"/>
<dbReference type="Proteomes" id="UP000198832">
    <property type="component" value="Unassembled WGS sequence"/>
</dbReference>
<dbReference type="PRINTS" id="PR00473">
    <property type="entry name" value="GALCTOKINASE"/>
</dbReference>
<dbReference type="PIRSF" id="PIRSF000530">
    <property type="entry name" value="Galactokinase"/>
    <property type="match status" value="1"/>
</dbReference>
<reference evidence="14 15" key="1">
    <citation type="submission" date="2016-10" db="EMBL/GenBank/DDBJ databases">
        <authorList>
            <person name="de Groot N.N."/>
        </authorList>
    </citation>
    <scope>NUCLEOTIDE SEQUENCE [LARGE SCALE GENOMIC DNA]</scope>
    <source>
        <strain evidence="14 15">CGMCC 1.7056</strain>
    </source>
</reference>
<keyword evidence="5 14" id="KW-0418">Kinase</keyword>
<dbReference type="PROSITE" id="PS00627">
    <property type="entry name" value="GHMP_KINASES_ATP"/>
    <property type="match status" value="1"/>
</dbReference>
<dbReference type="Gene3D" id="3.30.230.10">
    <property type="match status" value="1"/>
</dbReference>
<dbReference type="PANTHER" id="PTHR10457">
    <property type="entry name" value="MEVALONATE KINASE/GALACTOKINASE"/>
    <property type="match status" value="1"/>
</dbReference>
<dbReference type="GO" id="GO:0005524">
    <property type="term" value="F:ATP binding"/>
    <property type="evidence" value="ECO:0007669"/>
    <property type="project" value="UniProtKB-UniRule"/>
</dbReference>
<keyword evidence="3" id="KW-0479">Metal-binding</keyword>
<accession>A0A1I1JUT7</accession>
<proteinExistence type="inferred from homology"/>
<gene>
    <name evidence="14" type="ORF">SAMN04487968_10767</name>
</gene>
<evidence type="ECO:0000259" key="11">
    <source>
        <dbReference type="Pfam" id="PF00288"/>
    </source>
</evidence>